<dbReference type="GO" id="GO:0000150">
    <property type="term" value="F:DNA strand exchange activity"/>
    <property type="evidence" value="ECO:0007669"/>
    <property type="project" value="InterPro"/>
</dbReference>
<feature type="domain" description="Recombinase" evidence="2">
    <location>
        <begin position="176"/>
        <end position="310"/>
    </location>
</feature>
<dbReference type="PROSITE" id="PS51736">
    <property type="entry name" value="RECOMBINASES_3"/>
    <property type="match status" value="1"/>
</dbReference>
<evidence type="ECO:0000313" key="4">
    <source>
        <dbReference type="Proteomes" id="UP000294581"/>
    </source>
</evidence>
<dbReference type="CDD" id="cd00338">
    <property type="entry name" value="Ser_Recombinase"/>
    <property type="match status" value="1"/>
</dbReference>
<dbReference type="InterPro" id="IPR006119">
    <property type="entry name" value="Resolv_N"/>
</dbReference>
<evidence type="ECO:0000259" key="2">
    <source>
        <dbReference type="PROSITE" id="PS51737"/>
    </source>
</evidence>
<dbReference type="Gene3D" id="3.90.1750.20">
    <property type="entry name" value="Putative Large Serine Recombinase, Chain B, Domain 2"/>
    <property type="match status" value="1"/>
</dbReference>
<dbReference type="PANTHER" id="PTHR30461">
    <property type="entry name" value="DNA-INVERTASE FROM LAMBDOID PROPHAGE"/>
    <property type="match status" value="1"/>
</dbReference>
<dbReference type="AlphaFoldDB" id="A0A4R8LTX6"/>
<name>A0A4R8LTX6_9BACL</name>
<dbReference type="InterPro" id="IPR038109">
    <property type="entry name" value="DNA_bind_recomb_sf"/>
</dbReference>
<dbReference type="Pfam" id="PF13408">
    <property type="entry name" value="Zn_ribbon_recom"/>
    <property type="match status" value="1"/>
</dbReference>
<sequence>MIQRRSPDNGAARVCAIYARVSDESQVHGDSLDHQIAYAREYARRRASDAEEVWVVPDELVYVDEGITGLSMVKRPAVLRLLEDARHGRFDVLLCKGISRFARDTVDALTMLRSLIACGVQVISIEENFDSHRDRAEFVFTIHSALAQAESEKTSVRVRLGAMQKARSGRWNGRPPDGYRLNRETQRLEIDDEQALVIRQIFAMYLAGFGCRAIAERLNQQGIVTANGKLWSQRRIARILQNPVYCGEIVYGRRTKRMRFRQGESGIVERRTDWVHDDAEIVHVPEAHPALVDRDMFAAVAHRLQERRLQRGRDGSVHLLVGVARCTCGGRLVTKENGHHTLYYRCARQAEFGRVACTAPYVRADDLEQAVLQRIREDVVTHLPLRDRVVTGRPLRRQAIDVERSRLVAQFEKLFAAYACGALSLAQFDHLNGQLRERLAALEGASGGQEDHGHEEVRLADWILPWLAVRSFDLESASIQRRILTTLVQEVRLISFNPDISAVIRYRFAEV</sequence>
<dbReference type="Proteomes" id="UP000294581">
    <property type="component" value="Unassembled WGS sequence"/>
</dbReference>
<dbReference type="Pfam" id="PF00239">
    <property type="entry name" value="Resolvase"/>
    <property type="match status" value="1"/>
</dbReference>
<dbReference type="EMBL" id="SORF01000001">
    <property type="protein sequence ID" value="TDY51190.1"/>
    <property type="molecule type" value="Genomic_DNA"/>
</dbReference>
<dbReference type="PROSITE" id="PS51737">
    <property type="entry name" value="RECOMBINASE_DNA_BIND"/>
    <property type="match status" value="1"/>
</dbReference>
<proteinExistence type="predicted"/>
<dbReference type="RefSeq" id="WP_134158162.1">
    <property type="nucleotide sequence ID" value="NZ_SORF01000001.1"/>
</dbReference>
<dbReference type="PANTHER" id="PTHR30461:SF23">
    <property type="entry name" value="DNA RECOMBINASE-RELATED"/>
    <property type="match status" value="1"/>
</dbReference>
<dbReference type="SMART" id="SM00857">
    <property type="entry name" value="Resolvase"/>
    <property type="match status" value="1"/>
</dbReference>
<reference evidence="3 4" key="1">
    <citation type="submission" date="2019-03" db="EMBL/GenBank/DDBJ databases">
        <title>Genomic Encyclopedia of Type Strains, Phase IV (KMG-IV): sequencing the most valuable type-strain genomes for metagenomic binning, comparative biology and taxonomic classification.</title>
        <authorList>
            <person name="Goeker M."/>
        </authorList>
    </citation>
    <scope>NUCLEOTIDE SEQUENCE [LARGE SCALE GENOMIC DNA]</scope>
    <source>
        <strain evidence="3 4">DSM 17974</strain>
    </source>
</reference>
<dbReference type="OrthoDB" id="9811097at2"/>
<dbReference type="Gene3D" id="3.40.50.1390">
    <property type="entry name" value="Resolvase, N-terminal catalytic domain"/>
    <property type="match status" value="1"/>
</dbReference>
<dbReference type="SUPFAM" id="SSF53041">
    <property type="entry name" value="Resolvase-like"/>
    <property type="match status" value="1"/>
</dbReference>
<keyword evidence="4" id="KW-1185">Reference proteome</keyword>
<evidence type="ECO:0000259" key="1">
    <source>
        <dbReference type="PROSITE" id="PS51736"/>
    </source>
</evidence>
<dbReference type="InterPro" id="IPR011109">
    <property type="entry name" value="DNA_bind_recombinase_dom"/>
</dbReference>
<organism evidence="3 4">
    <name type="scientific">Alicyclobacillus sacchari</name>
    <dbReference type="NCBI Taxonomy" id="392010"/>
    <lineage>
        <taxon>Bacteria</taxon>
        <taxon>Bacillati</taxon>
        <taxon>Bacillota</taxon>
        <taxon>Bacilli</taxon>
        <taxon>Bacillales</taxon>
        <taxon>Alicyclobacillaceae</taxon>
        <taxon>Alicyclobacillus</taxon>
    </lineage>
</organism>
<dbReference type="InterPro" id="IPR036162">
    <property type="entry name" value="Resolvase-like_N_sf"/>
</dbReference>
<dbReference type="GO" id="GO:0003677">
    <property type="term" value="F:DNA binding"/>
    <property type="evidence" value="ECO:0007669"/>
    <property type="project" value="InterPro"/>
</dbReference>
<accession>A0A4R8LTX6</accession>
<dbReference type="Pfam" id="PF07508">
    <property type="entry name" value="Recombinase"/>
    <property type="match status" value="1"/>
</dbReference>
<feature type="domain" description="Resolvase/invertase-type recombinase catalytic" evidence="1">
    <location>
        <begin position="14"/>
        <end position="169"/>
    </location>
</feature>
<comment type="caution">
    <text evidence="3">The sequence shown here is derived from an EMBL/GenBank/DDBJ whole genome shotgun (WGS) entry which is preliminary data.</text>
</comment>
<dbReference type="InterPro" id="IPR050639">
    <property type="entry name" value="SSR_resolvase"/>
</dbReference>
<dbReference type="InterPro" id="IPR025827">
    <property type="entry name" value="Zn_ribbon_recom_dom"/>
</dbReference>
<gene>
    <name evidence="3" type="ORF">C7445_101190</name>
</gene>
<evidence type="ECO:0000313" key="3">
    <source>
        <dbReference type="EMBL" id="TDY51190.1"/>
    </source>
</evidence>
<protein>
    <submittedName>
        <fullName evidence="3">Site-specific DNA recombinase</fullName>
    </submittedName>
</protein>